<dbReference type="AlphaFoldDB" id="M1ZML3"/>
<dbReference type="BRENDA" id="2.7.7.79">
    <property type="organism ID" value="15"/>
</dbReference>
<dbReference type="EMBL" id="BK008627">
    <property type="protein sequence ID" value="DAA64394.1"/>
    <property type="molecule type" value="Genomic_DNA"/>
</dbReference>
<protein>
    <submittedName>
        <fullName evidence="2">Thg1-like protein 1</fullName>
    </submittedName>
</protein>
<gene>
    <name evidence="2" type="primary">TLP1</name>
</gene>
<dbReference type="GO" id="GO:0000287">
    <property type="term" value="F:magnesium ion binding"/>
    <property type="evidence" value="ECO:0007669"/>
    <property type="project" value="InterPro"/>
</dbReference>
<dbReference type="PANTHER" id="PTHR12729">
    <property type="entry name" value="TRNA(HIS) GUANYLYLTRANSFERASE-RELATED"/>
    <property type="match status" value="1"/>
</dbReference>
<dbReference type="Pfam" id="PF04446">
    <property type="entry name" value="Thg1"/>
    <property type="match status" value="1"/>
</dbReference>
<sequence>MEGTTTQEETKGACEALGDRMKAYERETNMRLDPTKPWIVRLDGHKFSKFTKSFTRPYDVRIHEAMLETAKELLKHFNPVAVFTCSDEITLVFPATVPQPGEEIEPVEPKKGDPQNDMPFGGKIQKISSLLAGFATAQFTAALKAGTYDAEKEPKARLTEHVKTSLPYFDARAHNVPTNAEAFNNVYWRARYDYRRNSIAGLAQHHFAHKELQGLSTTQQLAKLLGEKSIDWNDCPAWYKFGTLVKRESYLLRTTTPKGDEVEATRTRVVSLPFTLDTFSGENVRTLLCKTLKGDDVKAKEAATSSSSSSS</sequence>
<dbReference type="PANTHER" id="PTHR12729:SF1">
    <property type="entry name" value="TRNAHIS GUANYLYLTRANSFERASE CATALYTIC DOMAIN-CONTAINING PROTEIN"/>
    <property type="match status" value="1"/>
</dbReference>
<name>M1ZML3_ACACA</name>
<reference evidence="2" key="1">
    <citation type="journal article" date="2013" name="Nucleic Acids Res.">
        <title>Absence of a universal element for tRNAHis identity in Acanthamoeba castellanii.</title>
        <authorList>
            <person name="Rao B.S."/>
            <person name="Mohammad F."/>
            <person name="Gray M.W."/>
            <person name="Jackman J.E."/>
        </authorList>
    </citation>
    <scope>NUCLEOTIDE SEQUENCE</scope>
    <source>
        <strain evidence="2">Neff</strain>
    </source>
</reference>
<feature type="domain" description="tRNAHis guanylyltransferase catalytic" evidence="1">
    <location>
        <begin position="19"/>
        <end position="177"/>
    </location>
</feature>
<dbReference type="Gene3D" id="3.30.70.3000">
    <property type="match status" value="1"/>
</dbReference>
<dbReference type="InterPro" id="IPR038469">
    <property type="entry name" value="tRNAHis_GuaTrfase_Thg1_sf"/>
</dbReference>
<proteinExistence type="predicted"/>
<dbReference type="VEuPathDB" id="AmoebaDB:ACA1_087950"/>
<evidence type="ECO:0000259" key="1">
    <source>
        <dbReference type="Pfam" id="PF04446"/>
    </source>
</evidence>
<evidence type="ECO:0000313" key="2">
    <source>
        <dbReference type="EMBL" id="DAA64394.1"/>
    </source>
</evidence>
<dbReference type="InterPro" id="IPR007537">
    <property type="entry name" value="tRNAHis_GuaTrfase_Thg1"/>
</dbReference>
<accession>M1ZML3</accession>
<dbReference type="InterPro" id="IPR024956">
    <property type="entry name" value="tRNAHis_GuaTrfase_cat"/>
</dbReference>
<dbReference type="GO" id="GO:0008193">
    <property type="term" value="F:tRNA guanylyltransferase activity"/>
    <property type="evidence" value="ECO:0007669"/>
    <property type="project" value="InterPro"/>
</dbReference>
<dbReference type="GO" id="GO:0006400">
    <property type="term" value="P:tRNA modification"/>
    <property type="evidence" value="ECO:0007669"/>
    <property type="project" value="InterPro"/>
</dbReference>
<organism evidence="2">
    <name type="scientific">Acanthamoeba castellanii</name>
    <name type="common">Amoeba</name>
    <dbReference type="NCBI Taxonomy" id="5755"/>
    <lineage>
        <taxon>Eukaryota</taxon>
        <taxon>Amoebozoa</taxon>
        <taxon>Discosea</taxon>
        <taxon>Longamoebia</taxon>
        <taxon>Centramoebida</taxon>
        <taxon>Acanthamoebidae</taxon>
        <taxon>Acanthamoeba</taxon>
    </lineage>
</organism>